<gene>
    <name evidence="2" type="ORF">JY651_47395</name>
</gene>
<reference evidence="2 3" key="1">
    <citation type="submission" date="2021-02" db="EMBL/GenBank/DDBJ databases">
        <title>De Novo genome assembly of isolated myxobacteria.</title>
        <authorList>
            <person name="Stevens D.C."/>
        </authorList>
    </citation>
    <scope>NUCLEOTIDE SEQUENCE [LARGE SCALE GENOMIC DNA]</scope>
    <source>
        <strain evidence="3">SCPEA02</strain>
    </source>
</reference>
<accession>A0ABX7NZ32</accession>
<evidence type="ECO:0000313" key="3">
    <source>
        <dbReference type="Proteomes" id="UP000662747"/>
    </source>
</evidence>
<keyword evidence="1" id="KW-0732">Signal</keyword>
<name>A0ABX7NZ32_9BACT</name>
<dbReference type="Proteomes" id="UP000662747">
    <property type="component" value="Chromosome"/>
</dbReference>
<sequence length="67" mass="6888">MKRLLVGTSMLMGLGVGFVAGARPAPQVSQEPSSWTCSFNFQCDRGCGGPGCGICAPDGKCWCGCAE</sequence>
<protein>
    <submittedName>
        <fullName evidence="2">Uncharacterized protein</fullName>
    </submittedName>
</protein>
<dbReference type="RefSeq" id="WP_206724226.1">
    <property type="nucleotide sequence ID" value="NZ_CP071090.1"/>
</dbReference>
<evidence type="ECO:0000313" key="2">
    <source>
        <dbReference type="EMBL" id="QSQ22651.1"/>
    </source>
</evidence>
<keyword evidence="3" id="KW-1185">Reference proteome</keyword>
<evidence type="ECO:0000256" key="1">
    <source>
        <dbReference type="SAM" id="SignalP"/>
    </source>
</evidence>
<dbReference type="EMBL" id="CP071090">
    <property type="protein sequence ID" value="QSQ22651.1"/>
    <property type="molecule type" value="Genomic_DNA"/>
</dbReference>
<feature type="chain" id="PRO_5045423425" evidence="1">
    <location>
        <begin position="23"/>
        <end position="67"/>
    </location>
</feature>
<proteinExistence type="predicted"/>
<organism evidence="2 3">
    <name type="scientific">Pyxidicoccus parkwayensis</name>
    <dbReference type="NCBI Taxonomy" id="2813578"/>
    <lineage>
        <taxon>Bacteria</taxon>
        <taxon>Pseudomonadati</taxon>
        <taxon>Myxococcota</taxon>
        <taxon>Myxococcia</taxon>
        <taxon>Myxococcales</taxon>
        <taxon>Cystobacterineae</taxon>
        <taxon>Myxococcaceae</taxon>
        <taxon>Pyxidicoccus</taxon>
    </lineage>
</organism>
<feature type="signal peptide" evidence="1">
    <location>
        <begin position="1"/>
        <end position="22"/>
    </location>
</feature>